<dbReference type="InterPro" id="IPR000760">
    <property type="entry name" value="Inositol_monophosphatase-like"/>
</dbReference>
<dbReference type="RefSeq" id="WP_188685620.1">
    <property type="nucleotide sequence ID" value="NZ_BMIS01000010.1"/>
</dbReference>
<dbReference type="Gene3D" id="3.30.540.10">
    <property type="entry name" value="Fructose-1,6-Bisphosphatase, subunit A, domain 1"/>
    <property type="match status" value="1"/>
</dbReference>
<dbReference type="GO" id="GO:0008934">
    <property type="term" value="F:inositol monophosphate 1-phosphatase activity"/>
    <property type="evidence" value="ECO:0007669"/>
    <property type="project" value="TreeGrafter"/>
</dbReference>
<keyword evidence="4" id="KW-0378">Hydrolase</keyword>
<dbReference type="PRINTS" id="PR00377">
    <property type="entry name" value="IMPHPHTASES"/>
</dbReference>
<feature type="binding site" evidence="6">
    <location>
        <position position="93"/>
    </location>
    <ligand>
        <name>Mg(2+)</name>
        <dbReference type="ChEBI" id="CHEBI:18420"/>
        <label>2</label>
    </ligand>
</feature>
<dbReference type="PANTHER" id="PTHR20854:SF4">
    <property type="entry name" value="INOSITOL-1-MONOPHOSPHATASE-RELATED"/>
    <property type="match status" value="1"/>
</dbReference>
<dbReference type="Proteomes" id="UP000633136">
    <property type="component" value="Unassembled WGS sequence"/>
</dbReference>
<dbReference type="EC" id="3.1.3.25" evidence="2"/>
<dbReference type="AlphaFoldDB" id="A0A917ATV4"/>
<evidence type="ECO:0000256" key="1">
    <source>
        <dbReference type="ARBA" id="ARBA00001033"/>
    </source>
</evidence>
<comment type="cofactor">
    <cofactor evidence="6">
        <name>Mg(2+)</name>
        <dbReference type="ChEBI" id="CHEBI:18420"/>
    </cofactor>
</comment>
<dbReference type="Gene3D" id="3.40.190.80">
    <property type="match status" value="1"/>
</dbReference>
<dbReference type="InterPro" id="IPR020583">
    <property type="entry name" value="Inositol_monoP_metal-BS"/>
</dbReference>
<gene>
    <name evidence="7" type="ORF">GCM10011401_21800</name>
</gene>
<evidence type="ECO:0000256" key="5">
    <source>
        <dbReference type="ARBA" id="ARBA00022842"/>
    </source>
</evidence>
<dbReference type="GO" id="GO:0007165">
    <property type="term" value="P:signal transduction"/>
    <property type="evidence" value="ECO:0007669"/>
    <property type="project" value="TreeGrafter"/>
</dbReference>
<dbReference type="PANTHER" id="PTHR20854">
    <property type="entry name" value="INOSITOL MONOPHOSPHATASE"/>
    <property type="match status" value="1"/>
</dbReference>
<protein>
    <recommendedName>
        <fullName evidence="2">inositol-phosphate phosphatase</fullName>
        <ecNumber evidence="2">3.1.3.25</ecNumber>
    </recommendedName>
</protein>
<dbReference type="PROSITE" id="PS00630">
    <property type="entry name" value="IMP_2"/>
    <property type="match status" value="1"/>
</dbReference>
<keyword evidence="5 6" id="KW-0460">Magnesium</keyword>
<sequence length="289" mass="30244">MPDHTSSHPSPAQLRRIAVTTAQEAGGSLASAFRSGMEVSTKSSTHDLVTHYDTATEERLVTALTAAVPDSRITGEEGGTQGQGTLEWIIDPIDGTSNFAHGFAMFSISIAAAVEDEVVAGVVHDPVNRLTFSADDAGAYLRTGEGEEQPLGPQPVTAPEERLNLVTSFPSAEMLEVRGQEALEQFGELVTTYSSVRRVISGALELCHAAAGWADVAAGGNTSPWDVAAGQLILRRAGGRYLPFGSRGGRSWDGTEVKDAHLAPGYVGLGPGVEAPTAVRAFAKFAGQD</sequence>
<reference evidence="7" key="2">
    <citation type="submission" date="2020-09" db="EMBL/GenBank/DDBJ databases">
        <authorList>
            <person name="Sun Q."/>
            <person name="Zhou Y."/>
        </authorList>
    </citation>
    <scope>NUCLEOTIDE SEQUENCE</scope>
    <source>
        <strain evidence="7">CGMCC 1.15388</strain>
    </source>
</reference>
<comment type="catalytic activity">
    <reaction evidence="1">
        <text>a myo-inositol phosphate + H2O = myo-inositol + phosphate</text>
        <dbReference type="Rhea" id="RHEA:24056"/>
        <dbReference type="ChEBI" id="CHEBI:15377"/>
        <dbReference type="ChEBI" id="CHEBI:17268"/>
        <dbReference type="ChEBI" id="CHEBI:43474"/>
        <dbReference type="ChEBI" id="CHEBI:84139"/>
        <dbReference type="EC" id="3.1.3.25"/>
    </reaction>
</comment>
<evidence type="ECO:0000256" key="6">
    <source>
        <dbReference type="PIRSR" id="PIRSR600760-2"/>
    </source>
</evidence>
<feature type="binding site" evidence="6">
    <location>
        <position position="91"/>
    </location>
    <ligand>
        <name>Mg(2+)</name>
        <dbReference type="ChEBI" id="CHEBI:18420"/>
        <label>1</label>
        <note>catalytic</note>
    </ligand>
</feature>
<keyword evidence="3 6" id="KW-0479">Metal-binding</keyword>
<feature type="binding site" evidence="6">
    <location>
        <position position="226"/>
    </location>
    <ligand>
        <name>Mg(2+)</name>
        <dbReference type="ChEBI" id="CHEBI:18420"/>
        <label>1</label>
        <note>catalytic</note>
    </ligand>
</feature>
<dbReference type="GO" id="GO:0046872">
    <property type="term" value="F:metal ion binding"/>
    <property type="evidence" value="ECO:0007669"/>
    <property type="project" value="UniProtKB-KW"/>
</dbReference>
<keyword evidence="8" id="KW-1185">Reference proteome</keyword>
<feature type="binding site" evidence="6">
    <location>
        <position position="76"/>
    </location>
    <ligand>
        <name>Mg(2+)</name>
        <dbReference type="ChEBI" id="CHEBI:18420"/>
        <label>1</label>
        <note>catalytic</note>
    </ligand>
</feature>
<dbReference type="GO" id="GO:0006020">
    <property type="term" value="P:inositol metabolic process"/>
    <property type="evidence" value="ECO:0007669"/>
    <property type="project" value="TreeGrafter"/>
</dbReference>
<accession>A0A917ATV4</accession>
<evidence type="ECO:0000313" key="7">
    <source>
        <dbReference type="EMBL" id="GGE74190.1"/>
    </source>
</evidence>
<evidence type="ECO:0000256" key="3">
    <source>
        <dbReference type="ARBA" id="ARBA00022723"/>
    </source>
</evidence>
<dbReference type="InterPro" id="IPR020550">
    <property type="entry name" value="Inositol_monophosphatase_CS"/>
</dbReference>
<dbReference type="PROSITE" id="PS00629">
    <property type="entry name" value="IMP_1"/>
    <property type="match status" value="1"/>
</dbReference>
<dbReference type="EMBL" id="BMIS01000010">
    <property type="protein sequence ID" value="GGE74190.1"/>
    <property type="molecule type" value="Genomic_DNA"/>
</dbReference>
<organism evidence="7 8">
    <name type="scientific">Nesterenkonia cremea</name>
    <dbReference type="NCBI Taxonomy" id="1882340"/>
    <lineage>
        <taxon>Bacteria</taxon>
        <taxon>Bacillati</taxon>
        <taxon>Actinomycetota</taxon>
        <taxon>Actinomycetes</taxon>
        <taxon>Micrococcales</taxon>
        <taxon>Micrococcaceae</taxon>
        <taxon>Nesterenkonia</taxon>
    </lineage>
</organism>
<dbReference type="Pfam" id="PF00459">
    <property type="entry name" value="Inositol_P"/>
    <property type="match status" value="1"/>
</dbReference>
<proteinExistence type="predicted"/>
<dbReference type="GO" id="GO:0046854">
    <property type="term" value="P:phosphatidylinositol phosphate biosynthetic process"/>
    <property type="evidence" value="ECO:0007669"/>
    <property type="project" value="InterPro"/>
</dbReference>
<feature type="binding site" evidence="6">
    <location>
        <position position="94"/>
    </location>
    <ligand>
        <name>Mg(2+)</name>
        <dbReference type="ChEBI" id="CHEBI:18420"/>
        <label>1</label>
        <note>catalytic</note>
    </ligand>
</feature>
<evidence type="ECO:0000256" key="4">
    <source>
        <dbReference type="ARBA" id="ARBA00022801"/>
    </source>
</evidence>
<name>A0A917ATV4_9MICC</name>
<dbReference type="SUPFAM" id="SSF56655">
    <property type="entry name" value="Carbohydrate phosphatase"/>
    <property type="match status" value="1"/>
</dbReference>
<comment type="caution">
    <text evidence="7">The sequence shown here is derived from an EMBL/GenBank/DDBJ whole genome shotgun (WGS) entry which is preliminary data.</text>
</comment>
<evidence type="ECO:0000313" key="8">
    <source>
        <dbReference type="Proteomes" id="UP000633136"/>
    </source>
</evidence>
<evidence type="ECO:0000256" key="2">
    <source>
        <dbReference type="ARBA" id="ARBA00013106"/>
    </source>
</evidence>
<reference evidence="7" key="1">
    <citation type="journal article" date="2014" name="Int. J. Syst. Evol. Microbiol.">
        <title>Complete genome sequence of Corynebacterium casei LMG S-19264T (=DSM 44701T), isolated from a smear-ripened cheese.</title>
        <authorList>
            <consortium name="US DOE Joint Genome Institute (JGI-PGF)"/>
            <person name="Walter F."/>
            <person name="Albersmeier A."/>
            <person name="Kalinowski J."/>
            <person name="Ruckert C."/>
        </authorList>
    </citation>
    <scope>NUCLEOTIDE SEQUENCE</scope>
    <source>
        <strain evidence="7">CGMCC 1.15388</strain>
    </source>
</reference>